<keyword evidence="2" id="KW-1185">Reference proteome</keyword>
<comment type="caution">
    <text evidence="1">The sequence shown here is derived from an EMBL/GenBank/DDBJ whole genome shotgun (WGS) entry which is preliminary data.</text>
</comment>
<reference evidence="1 2" key="1">
    <citation type="submission" date="2017-11" db="EMBL/GenBank/DDBJ databases">
        <title>The genome of Rhizophagus clarus HR1 reveals common genetic basis of auxotrophy among arbuscular mycorrhizal fungi.</title>
        <authorList>
            <person name="Kobayashi Y."/>
        </authorList>
    </citation>
    <scope>NUCLEOTIDE SEQUENCE [LARGE SCALE GENOMIC DNA]</scope>
    <source>
        <strain evidence="1 2">HR1</strain>
    </source>
</reference>
<dbReference type="EMBL" id="BEXD01000779">
    <property type="protein sequence ID" value="GBB90125.1"/>
    <property type="molecule type" value="Genomic_DNA"/>
</dbReference>
<evidence type="ECO:0000313" key="1">
    <source>
        <dbReference type="EMBL" id="GBB90125.1"/>
    </source>
</evidence>
<dbReference type="AlphaFoldDB" id="A0A2Z6QKC3"/>
<gene>
    <name evidence="1" type="ORF">RclHR1_00170029</name>
</gene>
<proteinExistence type="predicted"/>
<dbReference type="Proteomes" id="UP000247702">
    <property type="component" value="Unassembled WGS sequence"/>
</dbReference>
<name>A0A2Z6QKC3_9GLOM</name>
<accession>A0A2Z6QKC3</accession>
<protein>
    <submittedName>
        <fullName evidence="1">Uncharacterized protein</fullName>
    </submittedName>
</protein>
<organism evidence="1 2">
    <name type="scientific">Rhizophagus clarus</name>
    <dbReference type="NCBI Taxonomy" id="94130"/>
    <lineage>
        <taxon>Eukaryota</taxon>
        <taxon>Fungi</taxon>
        <taxon>Fungi incertae sedis</taxon>
        <taxon>Mucoromycota</taxon>
        <taxon>Glomeromycotina</taxon>
        <taxon>Glomeromycetes</taxon>
        <taxon>Glomerales</taxon>
        <taxon>Glomeraceae</taxon>
        <taxon>Rhizophagus</taxon>
    </lineage>
</organism>
<sequence>MSKDKYQKQMAGFYQLDLIFYADFKDVAVRTQLLISSGVLQIYNRWININIDRVIHVTQRLHHSSSNESSSSQLSDSALEENRSCFKQVFNLNKEVGDTMDYAFETVRCEICELTGKKIGKGTVKSFYYGEGDSKFNIVMSIMRWVDDKEITNSLNNNNASSTNNLECDKNRDSEIYGQWDFFLVIKLILCT</sequence>
<evidence type="ECO:0000313" key="2">
    <source>
        <dbReference type="Proteomes" id="UP000247702"/>
    </source>
</evidence>